<keyword evidence="5 14" id="KW-0963">Cytoplasm</keyword>
<dbReference type="InterPro" id="IPR009080">
    <property type="entry name" value="tRNAsynth_Ia_anticodon-bd"/>
</dbReference>
<evidence type="ECO:0000256" key="2">
    <source>
        <dbReference type="ARBA" id="ARBA00004496"/>
    </source>
</evidence>
<evidence type="ECO:0000313" key="17">
    <source>
        <dbReference type="EMBL" id="PIV45391.1"/>
    </source>
</evidence>
<keyword evidence="11 14" id="KW-0648">Protein biosynthesis</keyword>
<dbReference type="EMBL" id="PETZ01000002">
    <property type="protein sequence ID" value="PIV45391.1"/>
    <property type="molecule type" value="Genomic_DNA"/>
</dbReference>
<comment type="subcellular location">
    <subcellularLocation>
        <location evidence="2 14">Cytoplasm</location>
    </subcellularLocation>
</comment>
<feature type="short sequence motif" description="'HIGH' region" evidence="14">
    <location>
        <begin position="30"/>
        <end position="40"/>
    </location>
</feature>
<evidence type="ECO:0000256" key="9">
    <source>
        <dbReference type="ARBA" id="ARBA00022833"/>
    </source>
</evidence>
<keyword evidence="6 14" id="KW-0436">Ligase</keyword>
<keyword evidence="9" id="KW-0862">Zinc</keyword>
<comment type="caution">
    <text evidence="14">Lacks conserved residue(s) required for the propagation of feature annotation.</text>
</comment>
<keyword evidence="15" id="KW-0175">Coiled coil</keyword>
<evidence type="ECO:0000256" key="10">
    <source>
        <dbReference type="ARBA" id="ARBA00022840"/>
    </source>
</evidence>
<dbReference type="InterPro" id="IPR015803">
    <property type="entry name" value="Cys-tRNA-ligase"/>
</dbReference>
<dbReference type="GO" id="GO:0046872">
    <property type="term" value="F:metal ion binding"/>
    <property type="evidence" value="ECO:0007669"/>
    <property type="project" value="UniProtKB-KW"/>
</dbReference>
<dbReference type="CDD" id="cd00672">
    <property type="entry name" value="CysRS_core"/>
    <property type="match status" value="1"/>
</dbReference>
<evidence type="ECO:0000256" key="11">
    <source>
        <dbReference type="ARBA" id="ARBA00022917"/>
    </source>
</evidence>
<evidence type="ECO:0000313" key="18">
    <source>
        <dbReference type="Proteomes" id="UP000230864"/>
    </source>
</evidence>
<dbReference type="FunFam" id="3.40.50.620:FF:000130">
    <property type="entry name" value="Cysteine--tRNA ligase"/>
    <property type="match status" value="1"/>
</dbReference>
<evidence type="ECO:0000256" key="3">
    <source>
        <dbReference type="ARBA" id="ARBA00005594"/>
    </source>
</evidence>
<evidence type="ECO:0000256" key="14">
    <source>
        <dbReference type="HAMAP-Rule" id="MF_00041"/>
    </source>
</evidence>
<reference evidence="18" key="1">
    <citation type="submission" date="2017-09" db="EMBL/GenBank/DDBJ databases">
        <title>Depth-based differentiation of microbial function through sediment-hosted aquifers and enrichment of novel symbionts in the deep terrestrial subsurface.</title>
        <authorList>
            <person name="Probst A.J."/>
            <person name="Ladd B."/>
            <person name="Jarett J.K."/>
            <person name="Geller-Mcgrath D.E."/>
            <person name="Sieber C.M.K."/>
            <person name="Emerson J.B."/>
            <person name="Anantharaman K."/>
            <person name="Thomas B.C."/>
            <person name="Malmstrom R."/>
            <person name="Stieglmeier M."/>
            <person name="Klingl A."/>
            <person name="Woyke T."/>
            <person name="Ryan C.M."/>
            <person name="Banfield J.F."/>
        </authorList>
    </citation>
    <scope>NUCLEOTIDE SEQUENCE [LARGE SCALE GENOMIC DNA]</scope>
</reference>
<evidence type="ECO:0000256" key="13">
    <source>
        <dbReference type="ARBA" id="ARBA00047398"/>
    </source>
</evidence>
<evidence type="ECO:0000256" key="12">
    <source>
        <dbReference type="ARBA" id="ARBA00023146"/>
    </source>
</evidence>
<evidence type="ECO:0000256" key="6">
    <source>
        <dbReference type="ARBA" id="ARBA00022598"/>
    </source>
</evidence>
<dbReference type="InterPro" id="IPR032678">
    <property type="entry name" value="tRNA-synt_1_cat_dom"/>
</dbReference>
<keyword evidence="12 14" id="KW-0030">Aminoacyl-tRNA synthetase</keyword>
<dbReference type="SUPFAM" id="SSF47323">
    <property type="entry name" value="Anticodon-binding domain of a subclass of class I aminoacyl-tRNA synthetases"/>
    <property type="match status" value="1"/>
</dbReference>
<evidence type="ECO:0000256" key="5">
    <source>
        <dbReference type="ARBA" id="ARBA00022490"/>
    </source>
</evidence>
<proteinExistence type="inferred from homology"/>
<dbReference type="InterPro" id="IPR015273">
    <property type="entry name" value="Cys-tRNA-synt_Ia_DALR"/>
</dbReference>
<dbReference type="AlphaFoldDB" id="A0A2M7DAB4"/>
<comment type="catalytic activity">
    <reaction evidence="13 14">
        <text>tRNA(Cys) + L-cysteine + ATP = L-cysteinyl-tRNA(Cys) + AMP + diphosphate</text>
        <dbReference type="Rhea" id="RHEA:17773"/>
        <dbReference type="Rhea" id="RHEA-COMP:9661"/>
        <dbReference type="Rhea" id="RHEA-COMP:9679"/>
        <dbReference type="ChEBI" id="CHEBI:30616"/>
        <dbReference type="ChEBI" id="CHEBI:33019"/>
        <dbReference type="ChEBI" id="CHEBI:35235"/>
        <dbReference type="ChEBI" id="CHEBI:78442"/>
        <dbReference type="ChEBI" id="CHEBI:78517"/>
        <dbReference type="ChEBI" id="CHEBI:456215"/>
        <dbReference type="EC" id="6.1.1.16"/>
    </reaction>
</comment>
<organism evidence="17 18">
    <name type="scientific">Candidatus Nealsonbacteria bacterium CG02_land_8_20_14_3_00_37_10</name>
    <dbReference type="NCBI Taxonomy" id="1974699"/>
    <lineage>
        <taxon>Bacteria</taxon>
        <taxon>Candidatus Nealsoniibacteriota</taxon>
    </lineage>
</organism>
<evidence type="ECO:0000256" key="1">
    <source>
        <dbReference type="ARBA" id="ARBA00001947"/>
    </source>
</evidence>
<feature type="domain" description="Cysteinyl-tRNA synthetase class Ia DALR" evidence="16">
    <location>
        <begin position="350"/>
        <end position="415"/>
    </location>
</feature>
<name>A0A2M7DAB4_9BACT</name>
<keyword evidence="10 14" id="KW-0067">ATP-binding</keyword>
<evidence type="ECO:0000256" key="8">
    <source>
        <dbReference type="ARBA" id="ARBA00022741"/>
    </source>
</evidence>
<dbReference type="EC" id="6.1.1.16" evidence="14"/>
<dbReference type="SUPFAM" id="SSF52374">
    <property type="entry name" value="Nucleotidylyl transferase"/>
    <property type="match status" value="1"/>
</dbReference>
<dbReference type="GO" id="GO:0006423">
    <property type="term" value="P:cysteinyl-tRNA aminoacylation"/>
    <property type="evidence" value="ECO:0007669"/>
    <property type="project" value="UniProtKB-UniRule"/>
</dbReference>
<dbReference type="PRINTS" id="PR00983">
    <property type="entry name" value="TRNASYNTHCYS"/>
</dbReference>
<dbReference type="Pfam" id="PF01406">
    <property type="entry name" value="tRNA-synt_1e"/>
    <property type="match status" value="1"/>
</dbReference>
<dbReference type="HAMAP" id="MF_00041">
    <property type="entry name" value="Cys_tRNA_synth"/>
    <property type="match status" value="1"/>
</dbReference>
<feature type="coiled-coil region" evidence="15">
    <location>
        <begin position="313"/>
        <end position="340"/>
    </location>
</feature>
<evidence type="ECO:0000256" key="15">
    <source>
        <dbReference type="SAM" id="Coils"/>
    </source>
</evidence>
<dbReference type="Gene3D" id="3.40.50.620">
    <property type="entry name" value="HUPs"/>
    <property type="match status" value="1"/>
</dbReference>
<evidence type="ECO:0000259" key="16">
    <source>
        <dbReference type="SMART" id="SM00840"/>
    </source>
</evidence>
<keyword evidence="7" id="KW-0479">Metal-binding</keyword>
<feature type="short sequence motif" description="'KMSKS' region" evidence="14">
    <location>
        <begin position="267"/>
        <end position="271"/>
    </location>
</feature>
<comment type="caution">
    <text evidence="17">The sequence shown here is derived from an EMBL/GenBank/DDBJ whole genome shotgun (WGS) entry which is preliminary data.</text>
</comment>
<accession>A0A2M7DAB4</accession>
<dbReference type="Gene3D" id="1.20.120.1910">
    <property type="entry name" value="Cysteine-tRNA ligase, C-terminal anti-codon recognition domain"/>
    <property type="match status" value="1"/>
</dbReference>
<dbReference type="GO" id="GO:0005524">
    <property type="term" value="F:ATP binding"/>
    <property type="evidence" value="ECO:0007669"/>
    <property type="project" value="UniProtKB-UniRule"/>
</dbReference>
<dbReference type="InterPro" id="IPR024909">
    <property type="entry name" value="Cys-tRNA/MSH_ligase"/>
</dbReference>
<dbReference type="GO" id="GO:0005737">
    <property type="term" value="C:cytoplasm"/>
    <property type="evidence" value="ECO:0007669"/>
    <property type="project" value="UniProtKB-SubCell"/>
</dbReference>
<dbReference type="InterPro" id="IPR014729">
    <property type="entry name" value="Rossmann-like_a/b/a_fold"/>
</dbReference>
<dbReference type="PANTHER" id="PTHR10890:SF3">
    <property type="entry name" value="CYSTEINE--TRNA LIGASE, CYTOPLASMIC"/>
    <property type="match status" value="1"/>
</dbReference>
<evidence type="ECO:0000256" key="7">
    <source>
        <dbReference type="ARBA" id="ARBA00022723"/>
    </source>
</evidence>
<dbReference type="Pfam" id="PF09190">
    <property type="entry name" value="DALR_2"/>
    <property type="match status" value="1"/>
</dbReference>
<dbReference type="NCBIfam" id="TIGR00435">
    <property type="entry name" value="cysS"/>
    <property type="match status" value="1"/>
</dbReference>
<dbReference type="GO" id="GO:0004817">
    <property type="term" value="F:cysteine-tRNA ligase activity"/>
    <property type="evidence" value="ECO:0007669"/>
    <property type="project" value="UniProtKB-UniRule"/>
</dbReference>
<dbReference type="Pfam" id="PF23493">
    <property type="entry name" value="CysS_C"/>
    <property type="match status" value="1"/>
</dbReference>
<gene>
    <name evidence="14" type="primary">cysS</name>
    <name evidence="17" type="ORF">COS25_00100</name>
</gene>
<protein>
    <recommendedName>
        <fullName evidence="14">Cysteine--tRNA ligase</fullName>
        <ecNumber evidence="14">6.1.1.16</ecNumber>
    </recommendedName>
    <alternativeName>
        <fullName evidence="14">Cysteinyl-tRNA synthetase</fullName>
        <shortName evidence="14">CysRS</shortName>
    </alternativeName>
</protein>
<feature type="binding site" evidence="14">
    <location>
        <position position="270"/>
    </location>
    <ligand>
        <name>ATP</name>
        <dbReference type="ChEBI" id="CHEBI:30616"/>
    </ligand>
</feature>
<dbReference type="InterPro" id="IPR056411">
    <property type="entry name" value="CysS_C"/>
</dbReference>
<keyword evidence="8 14" id="KW-0547">Nucleotide-binding</keyword>
<dbReference type="Proteomes" id="UP000230864">
    <property type="component" value="Unassembled WGS sequence"/>
</dbReference>
<dbReference type="SMART" id="SM00840">
    <property type="entry name" value="DALR_2"/>
    <property type="match status" value="1"/>
</dbReference>
<evidence type="ECO:0000256" key="4">
    <source>
        <dbReference type="ARBA" id="ARBA00011245"/>
    </source>
</evidence>
<comment type="similarity">
    <text evidence="3 14">Belongs to the class-I aminoacyl-tRNA synthetase family.</text>
</comment>
<dbReference type="PANTHER" id="PTHR10890">
    <property type="entry name" value="CYSTEINYL-TRNA SYNTHETASE"/>
    <property type="match status" value="1"/>
</dbReference>
<sequence>MLKLYNTLSRRKETLRPRKDKKINLFVCGITPYDFNHIGHARTYIAFDVIVKYLRQKGYDVFYLQNITDVDDKIIQRAKERNIIPGKLTCQFEKEYLNNMKALKIDSVTKYARATDHIREIISQVERLLKKGFAYQIEDGIYYDISKFKNYGRLSKRTVLQAEDAVSRIDESKEKRNKGDFCLWKFSKTGEPKWSSPWGDGRPGWHIEDTAITEKYFGPQYDIHGGARDLIFPHHEAEIAQMEAISGKKPLVKYWLHSGFLTVKGQKMAKSLGNFITIRDFLKKNPARLLRLLIIKNHYRSPIDYVEKLLSQTKKELQRIDEFISKLKNLKNKKRVKEVNLFSTSAYASVFEEAMEDDFNTPKAIAVIFELINQGNSLIDKNKITKSDAKNILEFLKRVDRMFNFIFWRKPKEKIPSELLSLTKQRQKYREQGQWQKADELRKRIKAMGYWIEDTKKGPKIKKAES</sequence>
<comment type="subunit">
    <text evidence="4 14">Monomer.</text>
</comment>
<comment type="cofactor">
    <cofactor evidence="1">
        <name>Zn(2+)</name>
        <dbReference type="ChEBI" id="CHEBI:29105"/>
    </cofactor>
</comment>